<dbReference type="OrthoDB" id="9807187at2"/>
<evidence type="ECO:0000256" key="4">
    <source>
        <dbReference type="ARBA" id="ARBA00022692"/>
    </source>
</evidence>
<dbReference type="AlphaFoldDB" id="A0A7W6FUR8"/>
<keyword evidence="4" id="KW-0812">Transmembrane</keyword>
<sequence>MRSSLVTRAWDCVVLAAVFQRELLKSSVAVAQAAFAREPRTASAIIAMPIRLRTEFGIAVLANMVTLTPGTCSLHISDDRRTLFIHSLDADDPEAIVADIRSTFEDRIRRIEG</sequence>
<keyword evidence="3" id="KW-1003">Cell membrane</keyword>
<evidence type="ECO:0000256" key="5">
    <source>
        <dbReference type="ARBA" id="ARBA00022989"/>
    </source>
</evidence>
<keyword evidence="6" id="KW-0472">Membrane</keyword>
<dbReference type="RefSeq" id="WP_090959426.1">
    <property type="nucleotide sequence ID" value="NZ_FOOA01000002.1"/>
</dbReference>
<dbReference type="EMBL" id="JACIDO010000002">
    <property type="protein sequence ID" value="MBB3935312.1"/>
    <property type="molecule type" value="Genomic_DNA"/>
</dbReference>
<dbReference type="Pfam" id="PF01899">
    <property type="entry name" value="MNHE"/>
    <property type="match status" value="1"/>
</dbReference>
<keyword evidence="5" id="KW-1133">Transmembrane helix</keyword>
<reference evidence="7 8" key="1">
    <citation type="submission" date="2020-08" db="EMBL/GenBank/DDBJ databases">
        <title>Genomic Encyclopedia of Type Strains, Phase IV (KMG-IV): sequencing the most valuable type-strain genomes for metagenomic binning, comparative biology and taxonomic classification.</title>
        <authorList>
            <person name="Goeker M."/>
        </authorList>
    </citation>
    <scope>NUCLEOTIDE SEQUENCE [LARGE SCALE GENOMIC DNA]</scope>
    <source>
        <strain evidence="7 8">DSM 25024</strain>
    </source>
</reference>
<dbReference type="PANTHER" id="PTHR34584:SF1">
    <property type="entry name" value="NA(+)_H(+) ANTIPORTER SUBUNIT E1"/>
    <property type="match status" value="1"/>
</dbReference>
<evidence type="ECO:0000313" key="7">
    <source>
        <dbReference type="EMBL" id="MBB3935312.1"/>
    </source>
</evidence>
<keyword evidence="8" id="KW-1185">Reference proteome</keyword>
<dbReference type="GO" id="GO:0008324">
    <property type="term" value="F:monoatomic cation transmembrane transporter activity"/>
    <property type="evidence" value="ECO:0007669"/>
    <property type="project" value="InterPro"/>
</dbReference>
<dbReference type="PANTHER" id="PTHR34584">
    <property type="entry name" value="NA(+)/H(+) ANTIPORTER SUBUNIT E1"/>
    <property type="match status" value="1"/>
</dbReference>
<dbReference type="GO" id="GO:0005886">
    <property type="term" value="C:plasma membrane"/>
    <property type="evidence" value="ECO:0007669"/>
    <property type="project" value="UniProtKB-SubCell"/>
</dbReference>
<organism evidence="7 8">
    <name type="scientific">Aureimonas phyllosphaerae</name>
    <dbReference type="NCBI Taxonomy" id="1166078"/>
    <lineage>
        <taxon>Bacteria</taxon>
        <taxon>Pseudomonadati</taxon>
        <taxon>Pseudomonadota</taxon>
        <taxon>Alphaproteobacteria</taxon>
        <taxon>Hyphomicrobiales</taxon>
        <taxon>Aurantimonadaceae</taxon>
        <taxon>Aureimonas</taxon>
    </lineage>
</organism>
<evidence type="ECO:0000313" key="8">
    <source>
        <dbReference type="Proteomes" id="UP000531216"/>
    </source>
</evidence>
<name>A0A7W6FUR8_9HYPH</name>
<comment type="subcellular location">
    <subcellularLocation>
        <location evidence="1">Cell membrane</location>
        <topology evidence="1">Multi-pass membrane protein</topology>
    </subcellularLocation>
</comment>
<comment type="caution">
    <text evidence="7">The sequence shown here is derived from an EMBL/GenBank/DDBJ whole genome shotgun (WGS) entry which is preliminary data.</text>
</comment>
<comment type="similarity">
    <text evidence="2">Belongs to the CPA3 antiporters (TC 2.A.63) subunit E family.</text>
</comment>
<protein>
    <submittedName>
        <fullName evidence="7">Multicomponent Na+:H+ antiporter subunit E</fullName>
    </submittedName>
</protein>
<evidence type="ECO:0000256" key="2">
    <source>
        <dbReference type="ARBA" id="ARBA00006228"/>
    </source>
</evidence>
<dbReference type="InterPro" id="IPR002758">
    <property type="entry name" value="Cation_antiport_E"/>
</dbReference>
<evidence type="ECO:0000256" key="6">
    <source>
        <dbReference type="ARBA" id="ARBA00023136"/>
    </source>
</evidence>
<evidence type="ECO:0000256" key="1">
    <source>
        <dbReference type="ARBA" id="ARBA00004651"/>
    </source>
</evidence>
<gene>
    <name evidence="7" type="ORF">GGR05_001440</name>
</gene>
<dbReference type="Proteomes" id="UP000531216">
    <property type="component" value="Unassembled WGS sequence"/>
</dbReference>
<proteinExistence type="inferred from homology"/>
<evidence type="ECO:0000256" key="3">
    <source>
        <dbReference type="ARBA" id="ARBA00022475"/>
    </source>
</evidence>
<accession>A0A7W6FUR8</accession>